<protein>
    <submittedName>
        <fullName evidence="1">Uncharacterized protein</fullName>
    </submittedName>
</protein>
<reference evidence="1" key="1">
    <citation type="submission" date="2014-09" db="EMBL/GenBank/DDBJ databases">
        <authorList>
            <person name="Magalhaes I.L.F."/>
            <person name="Oliveira U."/>
            <person name="Santos F.R."/>
            <person name="Vidigal T.H.D.A."/>
            <person name="Brescovit A.D."/>
            <person name="Santos A.J."/>
        </authorList>
    </citation>
    <scope>NUCLEOTIDE SEQUENCE</scope>
    <source>
        <tissue evidence="1">Shoot tissue taken approximately 20 cm above the soil surface</tissue>
    </source>
</reference>
<sequence length="36" mass="4021">MRTVITEPKSKAIDSNGQVFLTIYRGNLLTMHQSGI</sequence>
<organism evidence="1">
    <name type="scientific">Arundo donax</name>
    <name type="common">Giant reed</name>
    <name type="synonym">Donax arundinaceus</name>
    <dbReference type="NCBI Taxonomy" id="35708"/>
    <lineage>
        <taxon>Eukaryota</taxon>
        <taxon>Viridiplantae</taxon>
        <taxon>Streptophyta</taxon>
        <taxon>Embryophyta</taxon>
        <taxon>Tracheophyta</taxon>
        <taxon>Spermatophyta</taxon>
        <taxon>Magnoliopsida</taxon>
        <taxon>Liliopsida</taxon>
        <taxon>Poales</taxon>
        <taxon>Poaceae</taxon>
        <taxon>PACMAD clade</taxon>
        <taxon>Arundinoideae</taxon>
        <taxon>Arundineae</taxon>
        <taxon>Arundo</taxon>
    </lineage>
</organism>
<accession>A0A0A8YCM6</accession>
<proteinExistence type="predicted"/>
<dbReference type="AlphaFoldDB" id="A0A0A8YCM6"/>
<name>A0A0A8YCM6_ARUDO</name>
<reference evidence="1" key="2">
    <citation type="journal article" date="2015" name="Data Brief">
        <title>Shoot transcriptome of the giant reed, Arundo donax.</title>
        <authorList>
            <person name="Barrero R.A."/>
            <person name="Guerrero F.D."/>
            <person name="Moolhuijzen P."/>
            <person name="Goolsby J.A."/>
            <person name="Tidwell J."/>
            <person name="Bellgard S.E."/>
            <person name="Bellgard M.I."/>
        </authorList>
    </citation>
    <scope>NUCLEOTIDE SEQUENCE</scope>
    <source>
        <tissue evidence="1">Shoot tissue taken approximately 20 cm above the soil surface</tissue>
    </source>
</reference>
<evidence type="ECO:0000313" key="1">
    <source>
        <dbReference type="EMBL" id="JAD23791.1"/>
    </source>
</evidence>
<dbReference type="EMBL" id="GBRH01274104">
    <property type="protein sequence ID" value="JAD23791.1"/>
    <property type="molecule type" value="Transcribed_RNA"/>
</dbReference>